<dbReference type="GO" id="GO:0016757">
    <property type="term" value="F:glycosyltransferase activity"/>
    <property type="evidence" value="ECO:0007669"/>
    <property type="project" value="UniProtKB-KW"/>
</dbReference>
<dbReference type="PANTHER" id="PTHR46401:SF2">
    <property type="entry name" value="GLYCOSYLTRANSFERASE WBBK-RELATED"/>
    <property type="match status" value="1"/>
</dbReference>
<evidence type="ECO:0000256" key="1">
    <source>
        <dbReference type="ARBA" id="ARBA00022679"/>
    </source>
</evidence>
<evidence type="ECO:0000259" key="2">
    <source>
        <dbReference type="Pfam" id="PF00534"/>
    </source>
</evidence>
<organism evidence="3 4">
    <name type="scientific">Bacteroides cellulosilyticus</name>
    <dbReference type="NCBI Taxonomy" id="246787"/>
    <lineage>
        <taxon>Bacteria</taxon>
        <taxon>Pseudomonadati</taxon>
        <taxon>Bacteroidota</taxon>
        <taxon>Bacteroidia</taxon>
        <taxon>Bacteroidales</taxon>
        <taxon>Bacteroidaceae</taxon>
        <taxon>Bacteroides</taxon>
    </lineage>
</organism>
<proteinExistence type="predicted"/>
<dbReference type="InterPro" id="IPR001296">
    <property type="entry name" value="Glyco_trans_1"/>
</dbReference>
<protein>
    <submittedName>
        <fullName evidence="3">Glycosyltransferase family 4 protein</fullName>
        <ecNumber evidence="3">2.4.-.-</ecNumber>
    </submittedName>
</protein>
<dbReference type="Pfam" id="PF00534">
    <property type="entry name" value="Glycos_transf_1"/>
    <property type="match status" value="1"/>
</dbReference>
<evidence type="ECO:0000313" key="3">
    <source>
        <dbReference type="EMBL" id="MDT4514780.1"/>
    </source>
</evidence>
<dbReference type="RefSeq" id="WP_044096589.1">
    <property type="nucleotide sequence ID" value="NZ_JADMQL010000006.1"/>
</dbReference>
<keyword evidence="3" id="KW-0328">Glycosyltransferase</keyword>
<reference evidence="3" key="1">
    <citation type="submission" date="2023-08" db="EMBL/GenBank/DDBJ databases">
        <title>Reintroducing virulent viruses to syntetic microbiomes.</title>
        <authorList>
            <person name="Wilde J."/>
            <person name="Boyes R."/>
            <person name="Robinson A.V."/>
            <person name="Daisley B.A."/>
            <person name="Allen-Vercoe E."/>
        </authorList>
    </citation>
    <scope>NUCLEOTIDE SEQUENCE</scope>
    <source>
        <strain evidence="3">225I_12FAA</strain>
    </source>
</reference>
<gene>
    <name evidence="3" type="ORF">RO785_27820</name>
</gene>
<evidence type="ECO:0000313" key="4">
    <source>
        <dbReference type="Proteomes" id="UP001266995"/>
    </source>
</evidence>
<name>A0AAW8VQB4_9BACE</name>
<dbReference type="Proteomes" id="UP001266995">
    <property type="component" value="Unassembled WGS sequence"/>
</dbReference>
<dbReference type="CDD" id="cd03801">
    <property type="entry name" value="GT4_PimA-like"/>
    <property type="match status" value="1"/>
</dbReference>
<feature type="domain" description="Glycosyl transferase family 1" evidence="2">
    <location>
        <begin position="240"/>
        <end position="390"/>
    </location>
</feature>
<accession>A0AAW8VQB4</accession>
<comment type="caution">
    <text evidence="3">The sequence shown here is derived from an EMBL/GenBank/DDBJ whole genome shotgun (WGS) entry which is preliminary data.</text>
</comment>
<keyword evidence="1 3" id="KW-0808">Transferase</keyword>
<dbReference type="AlphaFoldDB" id="A0AAW8VQB4"/>
<dbReference type="EMBL" id="JAVSNH010000002">
    <property type="protein sequence ID" value="MDT4514780.1"/>
    <property type="molecule type" value="Genomic_DNA"/>
</dbReference>
<dbReference type="PANTHER" id="PTHR46401">
    <property type="entry name" value="GLYCOSYLTRANSFERASE WBBK-RELATED"/>
    <property type="match status" value="1"/>
</dbReference>
<dbReference type="Gene3D" id="3.40.50.2000">
    <property type="entry name" value="Glycogen Phosphorylase B"/>
    <property type="match status" value="2"/>
</dbReference>
<sequence length="412" mass="47529">MKDKVAFVVIRYGQNMNGGAEQHCRMLAERLVTHYDVEILTTCVKDYVKGTNELPEGEEWIDDILVRRFPVAPIQPELHKEYERNAKVSRRLRKHLYQLGLLKFVASIHPKWTYNAEVEHKYMQSHPLYSPTLVSYVQNYKGKYKAIIPITMVYPPVYYAALYAAEKAILIPTMHYEGSTFRSIQTDVFTRVAYVGFNTTAEEQLAKNIFGNRMSPHGIISVGIEDSVDADWKVTKEKYNLPEEYLLFVGRIDKGKLDHIIQYYLDYKKKYSGSSLKLVLVGGLFSETFRHPDIFYTGFVSETEKYAIIQHAKVFVNPSKFESLSLILLEGMSRGKAMLVNGKCAVLKEHCIKSDGAAFYYKGKRDFISKLNRIESSDELRVEMGRKGREYVAANYNWKIIMDRLKKAIEAI</sequence>
<dbReference type="SUPFAM" id="SSF53756">
    <property type="entry name" value="UDP-Glycosyltransferase/glycogen phosphorylase"/>
    <property type="match status" value="1"/>
</dbReference>
<dbReference type="EC" id="2.4.-.-" evidence="3"/>